<comment type="caution">
    <text evidence="1">The sequence shown here is derived from an EMBL/GenBank/DDBJ whole genome shotgun (WGS) entry which is preliminary data.</text>
</comment>
<proteinExistence type="predicted"/>
<accession>A0ACC2JLT4</accession>
<name>A0ACC2JLT4_9PEZI</name>
<dbReference type="Proteomes" id="UP001153332">
    <property type="component" value="Unassembled WGS sequence"/>
</dbReference>
<gene>
    <name evidence="1" type="ORF">O1611_g5485</name>
</gene>
<keyword evidence="2" id="KW-1185">Reference proteome</keyword>
<reference evidence="1" key="1">
    <citation type="submission" date="2022-12" db="EMBL/GenBank/DDBJ databases">
        <title>Genome Sequence of Lasiodiplodia mahajangana.</title>
        <authorList>
            <person name="Buettner E."/>
        </authorList>
    </citation>
    <scope>NUCLEOTIDE SEQUENCE</scope>
    <source>
        <strain evidence="1">VT137</strain>
    </source>
</reference>
<evidence type="ECO:0000313" key="1">
    <source>
        <dbReference type="EMBL" id="KAJ8128153.1"/>
    </source>
</evidence>
<sequence length="165" mass="18381">MSSSGRNLTLTEELERLEQSITLTLQEIDHNFSKAHRIVTTSILPLVEQYGEHSKNFWKQFFEASANVSLSGYEELAGEGDETAAVEETITDTTSDYDMTRDDSTAETSEYQDPRQRTNDTIEDSLLEDATVTGSTPRPPATKISISTVRQLWVAISSLETRAQG</sequence>
<dbReference type="EMBL" id="JAPUUL010001171">
    <property type="protein sequence ID" value="KAJ8128153.1"/>
    <property type="molecule type" value="Genomic_DNA"/>
</dbReference>
<evidence type="ECO:0000313" key="2">
    <source>
        <dbReference type="Proteomes" id="UP001153332"/>
    </source>
</evidence>
<organism evidence="1 2">
    <name type="scientific">Lasiodiplodia mahajangana</name>
    <dbReference type="NCBI Taxonomy" id="1108764"/>
    <lineage>
        <taxon>Eukaryota</taxon>
        <taxon>Fungi</taxon>
        <taxon>Dikarya</taxon>
        <taxon>Ascomycota</taxon>
        <taxon>Pezizomycotina</taxon>
        <taxon>Dothideomycetes</taxon>
        <taxon>Dothideomycetes incertae sedis</taxon>
        <taxon>Botryosphaeriales</taxon>
        <taxon>Botryosphaeriaceae</taxon>
        <taxon>Lasiodiplodia</taxon>
    </lineage>
</organism>
<protein>
    <submittedName>
        <fullName evidence="1">Uncharacterized protein</fullName>
    </submittedName>
</protein>